<keyword evidence="1" id="KW-0378">Hydrolase</keyword>
<dbReference type="AlphaFoldDB" id="A0A150JNF2"/>
<dbReference type="Gene3D" id="2.40.240.20">
    <property type="entry name" value="Hypothetical PUA domain-like, domain 1"/>
    <property type="match status" value="1"/>
</dbReference>
<dbReference type="PATRIC" id="fig|1398.26.peg.2438"/>
<proteinExistence type="predicted"/>
<dbReference type="Proteomes" id="UP000075288">
    <property type="component" value="Unassembled WGS sequence"/>
</dbReference>
<comment type="caution">
    <text evidence="3">The sequence shown here is derived from an EMBL/GenBank/DDBJ whole genome shotgun (WGS) entry which is preliminary data.</text>
</comment>
<gene>
    <name evidence="3" type="ORF">B4098_2418</name>
</gene>
<dbReference type="SUPFAM" id="SSF88697">
    <property type="entry name" value="PUA domain-like"/>
    <property type="match status" value="1"/>
</dbReference>
<dbReference type="EMBL" id="LQYG01000120">
    <property type="protein sequence ID" value="KYC58726.1"/>
    <property type="molecule type" value="Genomic_DNA"/>
</dbReference>
<evidence type="ECO:0000259" key="2">
    <source>
        <dbReference type="Pfam" id="PF00326"/>
    </source>
</evidence>
<dbReference type="GO" id="GO:0004252">
    <property type="term" value="F:serine-type endopeptidase activity"/>
    <property type="evidence" value="ECO:0007669"/>
    <property type="project" value="TreeGrafter"/>
</dbReference>
<evidence type="ECO:0000256" key="1">
    <source>
        <dbReference type="ARBA" id="ARBA00022801"/>
    </source>
</evidence>
<organism evidence="3 4">
    <name type="scientific">Heyndrickxia coagulans</name>
    <name type="common">Weizmannia coagulans</name>
    <dbReference type="NCBI Taxonomy" id="1398"/>
    <lineage>
        <taxon>Bacteria</taxon>
        <taxon>Bacillati</taxon>
        <taxon>Bacillota</taxon>
        <taxon>Bacilli</taxon>
        <taxon>Bacillales</taxon>
        <taxon>Bacillaceae</taxon>
        <taxon>Heyndrickxia</taxon>
    </lineage>
</organism>
<dbReference type="Gene3D" id="3.40.50.1820">
    <property type="entry name" value="alpha/beta hydrolase"/>
    <property type="match status" value="1"/>
</dbReference>
<protein>
    <recommendedName>
        <fullName evidence="2">Peptidase S9 prolyl oligopeptidase catalytic domain-containing protein</fullName>
    </recommendedName>
</protein>
<dbReference type="PANTHER" id="PTHR42776:SF27">
    <property type="entry name" value="DIPEPTIDYL PEPTIDASE FAMILY MEMBER 6"/>
    <property type="match status" value="1"/>
</dbReference>
<evidence type="ECO:0000313" key="4">
    <source>
        <dbReference type="Proteomes" id="UP000075288"/>
    </source>
</evidence>
<reference evidence="3 4" key="1">
    <citation type="submission" date="2016-01" db="EMBL/GenBank/DDBJ databases">
        <title>Genome Sequences of Twelve Sporeforming Bacillus Species Isolated from Foods.</title>
        <authorList>
            <person name="Berendsen E.M."/>
            <person name="Wells-Bennik M.H."/>
            <person name="Krawcyk A.O."/>
            <person name="De Jong A."/>
            <person name="Holsappel S."/>
            <person name="Eijlander R.T."/>
            <person name="Kuipers O.P."/>
        </authorList>
    </citation>
    <scope>NUCLEOTIDE SEQUENCE [LARGE SCALE GENOMIC DNA]</scope>
    <source>
        <strain evidence="3 4">B4098</strain>
    </source>
</reference>
<feature type="domain" description="Peptidase S9 prolyl oligopeptidase catalytic" evidence="2">
    <location>
        <begin position="68"/>
        <end position="257"/>
    </location>
</feature>
<dbReference type="SUPFAM" id="SSF53474">
    <property type="entry name" value="alpha/beta-Hydrolases"/>
    <property type="match status" value="1"/>
</dbReference>
<dbReference type="InterPro" id="IPR029058">
    <property type="entry name" value="AB_hydrolase_fold"/>
</dbReference>
<dbReference type="Pfam" id="PF00326">
    <property type="entry name" value="Peptidase_S9"/>
    <property type="match status" value="1"/>
</dbReference>
<dbReference type="InterPro" id="IPR001375">
    <property type="entry name" value="Peptidase_S9_cat"/>
</dbReference>
<dbReference type="GO" id="GO:0006508">
    <property type="term" value="P:proteolysis"/>
    <property type="evidence" value="ECO:0007669"/>
    <property type="project" value="InterPro"/>
</dbReference>
<dbReference type="InterPro" id="IPR015947">
    <property type="entry name" value="PUA-like_sf"/>
</dbReference>
<dbReference type="PANTHER" id="PTHR42776">
    <property type="entry name" value="SERINE PEPTIDASE S9 FAMILY MEMBER"/>
    <property type="match status" value="1"/>
</dbReference>
<accession>A0A150JNF2</accession>
<dbReference type="Pfam" id="PF10763">
    <property type="entry name" value="DUF2584"/>
    <property type="match status" value="1"/>
</dbReference>
<sequence>MKTVIEKQLFPSPNPHVRMYLVTYWSDGLKVKGLLAEPDDGRIYDGFLYLRGGIKSVGMVRPARIGEFASEGFIVFAPFYRGNRGGEGDEDFGGDDMHDAYFGFDVLMEHERVSGRVHVFGFSRGGIMALGTAQARPAASLVTWGGVSDVALCYAERVDLRKMMKRVIGGTPEKYPERYRVRTPLYKLGQIGCPVLVIHGEQDQNVSVEHAIRLERGLKQLGKPVETWYFPELGHHFPPPVNRRVVHDASVWMKRHSAHDTIEATTEVSRMGMPMELDTMLVTNGKEERIEQNLFLLKQPGYCVYPLDTPVEIRKKKEHGPSGSAVIRKLEWENNTTIVHYELVSLNTPN</sequence>
<name>A0A150JNF2_HEYCO</name>
<dbReference type="InterPro" id="IPR019699">
    <property type="entry name" value="DUF2584"/>
</dbReference>
<evidence type="ECO:0000313" key="3">
    <source>
        <dbReference type="EMBL" id="KYC58726.1"/>
    </source>
</evidence>